<sequence>MSDWSLAVENNGCCLINLGKNIFEVGGGIWIFLRSFPLHPTSQIGESGTGYFSSGGLCRSPLDPSMYAVTEAGPQWEHKKRTKLPPSWQHRPLETGSYLHLYVFVLK</sequence>
<keyword evidence="2" id="KW-1185">Reference proteome</keyword>
<accession>A0A8J6EKV9</accession>
<comment type="caution">
    <text evidence="1">The sequence shown here is derived from an EMBL/GenBank/DDBJ whole genome shotgun (WGS) entry which is preliminary data.</text>
</comment>
<protein>
    <submittedName>
        <fullName evidence="1">Uncharacterized protein</fullName>
    </submittedName>
</protein>
<reference evidence="1" key="1">
    <citation type="thesis" date="2020" institute="ProQuest LLC" country="789 East Eisenhower Parkway, Ann Arbor, MI, USA">
        <title>Comparative Genomics and Chromosome Evolution.</title>
        <authorList>
            <person name="Mudd A.B."/>
        </authorList>
    </citation>
    <scope>NUCLEOTIDE SEQUENCE</scope>
    <source>
        <strain evidence="1">HN-11 Male</strain>
        <tissue evidence="1">Kidney and liver</tissue>
    </source>
</reference>
<organism evidence="1 2">
    <name type="scientific">Eleutherodactylus coqui</name>
    <name type="common">Puerto Rican coqui</name>
    <dbReference type="NCBI Taxonomy" id="57060"/>
    <lineage>
        <taxon>Eukaryota</taxon>
        <taxon>Metazoa</taxon>
        <taxon>Chordata</taxon>
        <taxon>Craniata</taxon>
        <taxon>Vertebrata</taxon>
        <taxon>Euteleostomi</taxon>
        <taxon>Amphibia</taxon>
        <taxon>Batrachia</taxon>
        <taxon>Anura</taxon>
        <taxon>Neobatrachia</taxon>
        <taxon>Hyloidea</taxon>
        <taxon>Eleutherodactylidae</taxon>
        <taxon>Eleutherodactylinae</taxon>
        <taxon>Eleutherodactylus</taxon>
        <taxon>Eleutherodactylus</taxon>
    </lineage>
</organism>
<proteinExistence type="predicted"/>
<dbReference type="EMBL" id="WNTK01000163">
    <property type="protein sequence ID" value="KAG9471257.1"/>
    <property type="molecule type" value="Genomic_DNA"/>
</dbReference>
<name>A0A8J6EKV9_ELECQ</name>
<evidence type="ECO:0000313" key="2">
    <source>
        <dbReference type="Proteomes" id="UP000770717"/>
    </source>
</evidence>
<evidence type="ECO:0000313" key="1">
    <source>
        <dbReference type="EMBL" id="KAG9471257.1"/>
    </source>
</evidence>
<gene>
    <name evidence="1" type="ORF">GDO78_015330</name>
</gene>
<dbReference type="Proteomes" id="UP000770717">
    <property type="component" value="Unassembled WGS sequence"/>
</dbReference>
<dbReference type="AlphaFoldDB" id="A0A8J6EKV9"/>